<accession>A0A439CSJ2</accession>
<evidence type="ECO:0000256" key="4">
    <source>
        <dbReference type="ARBA" id="ARBA00023136"/>
    </source>
</evidence>
<dbReference type="GO" id="GO:0016020">
    <property type="term" value="C:membrane"/>
    <property type="evidence" value="ECO:0007669"/>
    <property type="project" value="UniProtKB-SubCell"/>
</dbReference>
<feature type="transmembrane region" description="Helical" evidence="6">
    <location>
        <begin position="12"/>
        <end position="34"/>
    </location>
</feature>
<dbReference type="InterPro" id="IPR052337">
    <property type="entry name" value="SAT4-like"/>
</dbReference>
<feature type="transmembrane region" description="Helical" evidence="6">
    <location>
        <begin position="62"/>
        <end position="82"/>
    </location>
</feature>
<reference evidence="8 9" key="1">
    <citation type="submission" date="2018-12" db="EMBL/GenBank/DDBJ databases">
        <title>Draft genome sequence of Xylaria grammica IHI A82.</title>
        <authorList>
            <person name="Buettner E."/>
            <person name="Kellner H."/>
        </authorList>
    </citation>
    <scope>NUCLEOTIDE SEQUENCE [LARGE SCALE GENOMIC DNA]</scope>
    <source>
        <strain evidence="8 9">IHI A82</strain>
    </source>
</reference>
<dbReference type="AlphaFoldDB" id="A0A439CSJ2"/>
<comment type="subcellular location">
    <subcellularLocation>
        <location evidence="1">Membrane</location>
        <topology evidence="1">Multi-pass membrane protein</topology>
    </subcellularLocation>
</comment>
<gene>
    <name evidence="8" type="ORF">EKO27_g10070</name>
</gene>
<keyword evidence="4 6" id="KW-0472">Membrane</keyword>
<comment type="caution">
    <text evidence="8">The sequence shown here is derived from an EMBL/GenBank/DDBJ whole genome shotgun (WGS) entry which is preliminary data.</text>
</comment>
<evidence type="ECO:0000313" key="9">
    <source>
        <dbReference type="Proteomes" id="UP000286045"/>
    </source>
</evidence>
<dbReference type="EMBL" id="RYZI01000486">
    <property type="protein sequence ID" value="RWA05041.1"/>
    <property type="molecule type" value="Genomic_DNA"/>
</dbReference>
<keyword evidence="9" id="KW-1185">Reference proteome</keyword>
<feature type="transmembrane region" description="Helical" evidence="6">
    <location>
        <begin position="137"/>
        <end position="159"/>
    </location>
</feature>
<evidence type="ECO:0000256" key="6">
    <source>
        <dbReference type="SAM" id="Phobius"/>
    </source>
</evidence>
<evidence type="ECO:0000256" key="2">
    <source>
        <dbReference type="ARBA" id="ARBA00022692"/>
    </source>
</evidence>
<evidence type="ECO:0000259" key="7">
    <source>
        <dbReference type="Pfam" id="PF20684"/>
    </source>
</evidence>
<dbReference type="PANTHER" id="PTHR33048">
    <property type="entry name" value="PTH11-LIKE INTEGRAL MEMBRANE PROTEIN (AFU_ORTHOLOGUE AFUA_5G11245)"/>
    <property type="match status" value="1"/>
</dbReference>
<protein>
    <recommendedName>
        <fullName evidence="7">Rhodopsin domain-containing protein</fullName>
    </recommendedName>
</protein>
<evidence type="ECO:0000313" key="8">
    <source>
        <dbReference type="EMBL" id="RWA05041.1"/>
    </source>
</evidence>
<organism evidence="8 9">
    <name type="scientific">Xylaria grammica</name>
    <dbReference type="NCBI Taxonomy" id="363999"/>
    <lineage>
        <taxon>Eukaryota</taxon>
        <taxon>Fungi</taxon>
        <taxon>Dikarya</taxon>
        <taxon>Ascomycota</taxon>
        <taxon>Pezizomycotina</taxon>
        <taxon>Sordariomycetes</taxon>
        <taxon>Xylariomycetidae</taxon>
        <taxon>Xylariales</taxon>
        <taxon>Xylariaceae</taxon>
        <taxon>Xylaria</taxon>
    </lineage>
</organism>
<proteinExistence type="inferred from homology"/>
<dbReference type="Proteomes" id="UP000286045">
    <property type="component" value="Unassembled WGS sequence"/>
</dbReference>
<evidence type="ECO:0000256" key="3">
    <source>
        <dbReference type="ARBA" id="ARBA00022989"/>
    </source>
</evidence>
<feature type="transmembrane region" description="Helical" evidence="6">
    <location>
        <begin position="171"/>
        <end position="191"/>
    </location>
</feature>
<dbReference type="InterPro" id="IPR049326">
    <property type="entry name" value="Rhodopsin_dom_fungi"/>
</dbReference>
<sequence>MTYTFAENPEGVNYFIACLVFEIPALIAVALRLWSRQILGASLQLNDYGILFALDQTALSAIWIWSLFAIKVSILDIYIRIFPIKSFIAICRGFIAFQVAWVLAAFLEILLLCRPLAYQWDKSIPGGVCGSFFQSYYSTHIIIFITDFALALLPVPVLWKLKMEPRKKISVALMFALGLTIIIFNLIRLVWREKVASPDITYEYALLFAFSVLEAQIGIVLASVPVMLPALRKLAATWPISLLLAARDDARPAPLRFLTTIGGSGKKKSNMRKLGSFDTEMDSTARLGQDTNIEIDAVGRIPSEEGVRVTHTWEVRH</sequence>
<feature type="transmembrane region" description="Helical" evidence="6">
    <location>
        <begin position="94"/>
        <end position="117"/>
    </location>
</feature>
<evidence type="ECO:0000256" key="1">
    <source>
        <dbReference type="ARBA" id="ARBA00004141"/>
    </source>
</evidence>
<comment type="similarity">
    <text evidence="5">Belongs to the SAT4 family.</text>
</comment>
<keyword evidence="2 6" id="KW-0812">Transmembrane</keyword>
<keyword evidence="3 6" id="KW-1133">Transmembrane helix</keyword>
<dbReference type="PANTHER" id="PTHR33048:SF57">
    <property type="entry name" value="INTEGRAL MEMBRANE PROTEIN-RELATED"/>
    <property type="match status" value="1"/>
</dbReference>
<name>A0A439CSJ2_9PEZI</name>
<evidence type="ECO:0000256" key="5">
    <source>
        <dbReference type="ARBA" id="ARBA00038359"/>
    </source>
</evidence>
<feature type="transmembrane region" description="Helical" evidence="6">
    <location>
        <begin position="203"/>
        <end position="224"/>
    </location>
</feature>
<feature type="domain" description="Rhodopsin" evidence="7">
    <location>
        <begin position="61"/>
        <end position="232"/>
    </location>
</feature>
<dbReference type="Pfam" id="PF20684">
    <property type="entry name" value="Fung_rhodopsin"/>
    <property type="match status" value="1"/>
</dbReference>